<accession>A0ABU0N0P6</accession>
<keyword evidence="2" id="KW-1185">Reference proteome</keyword>
<evidence type="ECO:0000313" key="1">
    <source>
        <dbReference type="EMBL" id="MDQ0556725.1"/>
    </source>
</evidence>
<dbReference type="InterPro" id="IPR007497">
    <property type="entry name" value="SIMPL/DUF541"/>
</dbReference>
<dbReference type="RefSeq" id="WP_307506522.1">
    <property type="nucleotide sequence ID" value="NZ_BAAACE010000005.1"/>
</dbReference>
<gene>
    <name evidence="1" type="ORF">QOZ92_001841</name>
</gene>
<evidence type="ECO:0000313" key="2">
    <source>
        <dbReference type="Proteomes" id="UP001232584"/>
    </source>
</evidence>
<reference evidence="1 2" key="1">
    <citation type="submission" date="2023-07" db="EMBL/GenBank/DDBJ databases">
        <title>Genomic Encyclopedia of Type Strains, Phase IV (KMG-IV): sequencing the most valuable type-strain genomes for metagenomic binning, comparative biology and taxonomic classification.</title>
        <authorList>
            <person name="Goeker M."/>
        </authorList>
    </citation>
    <scope>NUCLEOTIDE SEQUENCE [LARGE SCALE GENOMIC DNA]</scope>
    <source>
        <strain evidence="1 2">DSM 15049</strain>
    </source>
</reference>
<comment type="caution">
    <text evidence="1">The sequence shown here is derived from an EMBL/GenBank/DDBJ whole genome shotgun (WGS) entry which is preliminary data.</text>
</comment>
<dbReference type="Proteomes" id="UP001232584">
    <property type="component" value="Unassembled WGS sequence"/>
</dbReference>
<dbReference type="InterPro" id="IPR052022">
    <property type="entry name" value="26kDa_periplasmic_antigen"/>
</dbReference>
<dbReference type="Gene3D" id="3.30.70.2970">
    <property type="entry name" value="Protein of unknown function (DUF541), domain 2"/>
    <property type="match status" value="1"/>
</dbReference>
<sequence length="214" mass="23479">MQYMNMNTIREKGQLSVNGVGVIRVKSDIALLTIGVTTSNPDVQIAQVENSNTVNTIIISLTDYKIPRENINAYDVSINKKYDSTTNELIAYEITTTIRIEVTDLKNLGDIYSLAIENGANSNVRIFFTVSNPYPHYKEALLDATQDALNKGSLLVKNLGIKLKPLPESISENSTSIYSISQRDIGYSSSSSPSLSSGDLIVTAQVSVIFNTYI</sequence>
<name>A0ABU0N0P6_9FIRM</name>
<dbReference type="Gene3D" id="3.30.110.170">
    <property type="entry name" value="Protein of unknown function (DUF541), domain 1"/>
    <property type="match status" value="1"/>
</dbReference>
<proteinExistence type="predicted"/>
<dbReference type="Pfam" id="PF04402">
    <property type="entry name" value="SIMPL"/>
    <property type="match status" value="1"/>
</dbReference>
<dbReference type="PANTHER" id="PTHR34387">
    <property type="entry name" value="SLR1258 PROTEIN"/>
    <property type="match status" value="1"/>
</dbReference>
<organism evidence="1 2">
    <name type="scientific">Paraclostridium ghonii</name>
    <dbReference type="NCBI Taxonomy" id="29358"/>
    <lineage>
        <taxon>Bacteria</taxon>
        <taxon>Bacillati</taxon>
        <taxon>Bacillota</taxon>
        <taxon>Clostridia</taxon>
        <taxon>Peptostreptococcales</taxon>
        <taxon>Peptostreptococcaceae</taxon>
        <taxon>Paraclostridium</taxon>
    </lineage>
</organism>
<dbReference type="PANTHER" id="PTHR34387:SF1">
    <property type="entry name" value="PERIPLASMIC IMMUNOGENIC PROTEIN"/>
    <property type="match status" value="1"/>
</dbReference>
<protein>
    <submittedName>
        <fullName evidence="1">Uncharacterized protein YggE</fullName>
    </submittedName>
</protein>
<dbReference type="EMBL" id="JAUSWG010000007">
    <property type="protein sequence ID" value="MDQ0556725.1"/>
    <property type="molecule type" value="Genomic_DNA"/>
</dbReference>